<dbReference type="EMBL" id="QOVG01000002">
    <property type="protein sequence ID" value="NDK37831.1"/>
    <property type="molecule type" value="Genomic_DNA"/>
</dbReference>
<protein>
    <recommendedName>
        <fullName evidence="3">Secreted protein</fullName>
    </recommendedName>
</protein>
<sequence length="306" mass="32236">MHLPRITSTLLLLAALGLLALAGWNRGVADPVEAVPYAATDLRGQVVSAAPMPGRSGERMQERRDVRMDFEGATDLYAYLQGLRALEAAGDPRALWNASRVLDYCATYASDPAGYAHDSRAIHALKGAATAAMAATRDRISQRCRRFVPADGLSMDTLRAKRLAAARAGSLAAEAALLSMGEPLSASNEYAQDLVGRVLHSAEPEAYLALSPAMGIAASGREAYFGVVSGSQYSELAWQLAACRLGADCSAGGVLMTSYCANGGICSRNASQDFYTFVLDAAVPRQGADTLDEMVDSLLADIGVPK</sequence>
<comment type="caution">
    <text evidence="1">The sequence shown here is derived from an EMBL/GenBank/DDBJ whole genome shotgun (WGS) entry which is preliminary data.</text>
</comment>
<accession>A0ABX0AC57</accession>
<proteinExistence type="predicted"/>
<reference evidence="1 2" key="1">
    <citation type="submission" date="2018-07" db="EMBL/GenBank/DDBJ databases">
        <title>Whole genome Sequencing of Pseudoxanthomonas gei KCTC 32298 (T).</title>
        <authorList>
            <person name="Kumar S."/>
            <person name="Bansal K."/>
            <person name="Kaur A."/>
            <person name="Patil P."/>
            <person name="Sharma S."/>
            <person name="Patil P.B."/>
        </authorList>
    </citation>
    <scope>NUCLEOTIDE SEQUENCE [LARGE SCALE GENOMIC DNA]</scope>
    <source>
        <strain evidence="1 2">KCTC 32298</strain>
    </source>
</reference>
<keyword evidence="2" id="KW-1185">Reference proteome</keyword>
<evidence type="ECO:0000313" key="1">
    <source>
        <dbReference type="EMBL" id="NDK37831.1"/>
    </source>
</evidence>
<dbReference type="RefSeq" id="WP_162348747.1">
    <property type="nucleotide sequence ID" value="NZ_QOVG01000002.1"/>
</dbReference>
<name>A0ABX0AC57_9GAMM</name>
<gene>
    <name evidence="1" type="ORF">DT603_03135</name>
</gene>
<evidence type="ECO:0008006" key="3">
    <source>
        <dbReference type="Google" id="ProtNLM"/>
    </source>
</evidence>
<evidence type="ECO:0000313" key="2">
    <source>
        <dbReference type="Proteomes" id="UP001429354"/>
    </source>
</evidence>
<dbReference type="Proteomes" id="UP001429354">
    <property type="component" value="Unassembled WGS sequence"/>
</dbReference>
<organism evidence="1 2">
    <name type="scientific">Pseudoxanthomonas gei</name>
    <dbReference type="NCBI Taxonomy" id="1383030"/>
    <lineage>
        <taxon>Bacteria</taxon>
        <taxon>Pseudomonadati</taxon>
        <taxon>Pseudomonadota</taxon>
        <taxon>Gammaproteobacteria</taxon>
        <taxon>Lysobacterales</taxon>
        <taxon>Lysobacteraceae</taxon>
        <taxon>Pseudoxanthomonas</taxon>
    </lineage>
</organism>